<gene>
    <name evidence="2" type="ORF">CNYM01_06045</name>
</gene>
<name>A0A135T3L5_9PEZI</name>
<comment type="caution">
    <text evidence="2">The sequence shown here is derived from an EMBL/GenBank/DDBJ whole genome shotgun (WGS) entry which is preliminary data.</text>
</comment>
<reference evidence="2 3" key="1">
    <citation type="submission" date="2014-02" db="EMBL/GenBank/DDBJ databases">
        <title>The genome sequence of Colletotrichum nymphaeae SA-01.</title>
        <authorList>
            <person name="Baroncelli R."/>
            <person name="Thon M.R."/>
        </authorList>
    </citation>
    <scope>NUCLEOTIDE SEQUENCE [LARGE SCALE GENOMIC DNA]</scope>
    <source>
        <strain evidence="2 3">SA-01</strain>
    </source>
</reference>
<accession>A0A135T3L5</accession>
<protein>
    <submittedName>
        <fullName evidence="2">Uncharacterized protein</fullName>
    </submittedName>
</protein>
<dbReference type="Proteomes" id="UP000070054">
    <property type="component" value="Unassembled WGS sequence"/>
</dbReference>
<keyword evidence="3" id="KW-1185">Reference proteome</keyword>
<evidence type="ECO:0000313" key="2">
    <source>
        <dbReference type="EMBL" id="KXH42730.1"/>
    </source>
</evidence>
<proteinExistence type="predicted"/>
<evidence type="ECO:0000313" key="3">
    <source>
        <dbReference type="Proteomes" id="UP000070054"/>
    </source>
</evidence>
<dbReference type="EMBL" id="JEMN01001247">
    <property type="protein sequence ID" value="KXH42730.1"/>
    <property type="molecule type" value="Genomic_DNA"/>
</dbReference>
<sequence length="147" mass="15473">MGIRPRVFAVGHISSPLGAGPGRPSRRRGTGHGVSAGLGSGPIRRLDSLGGGGQAHGPDLVLLMWLGDYLPLSVTFVKRMAPMKTVPIRAHSSSFADPFCGCDNDFYQPRVWLSLPARLYFGSFGGVGNQAVDSQLPTNQASKINGA</sequence>
<organism evidence="2 3">
    <name type="scientific">Colletotrichum nymphaeae SA-01</name>
    <dbReference type="NCBI Taxonomy" id="1460502"/>
    <lineage>
        <taxon>Eukaryota</taxon>
        <taxon>Fungi</taxon>
        <taxon>Dikarya</taxon>
        <taxon>Ascomycota</taxon>
        <taxon>Pezizomycotina</taxon>
        <taxon>Sordariomycetes</taxon>
        <taxon>Hypocreomycetidae</taxon>
        <taxon>Glomerellales</taxon>
        <taxon>Glomerellaceae</taxon>
        <taxon>Colletotrichum</taxon>
        <taxon>Colletotrichum acutatum species complex</taxon>
    </lineage>
</organism>
<evidence type="ECO:0000256" key="1">
    <source>
        <dbReference type="SAM" id="MobiDB-lite"/>
    </source>
</evidence>
<feature type="region of interest" description="Disordered" evidence="1">
    <location>
        <begin position="14"/>
        <end position="37"/>
    </location>
</feature>
<dbReference type="AlphaFoldDB" id="A0A135T3L5"/>